<dbReference type="Proteomes" id="UP000789860">
    <property type="component" value="Unassembled WGS sequence"/>
</dbReference>
<evidence type="ECO:0000313" key="1">
    <source>
        <dbReference type="EMBL" id="CAG8676656.1"/>
    </source>
</evidence>
<gene>
    <name evidence="1" type="ORF">SCALOS_LOCUS9573</name>
</gene>
<proteinExistence type="predicted"/>
<protein>
    <submittedName>
        <fullName evidence="1">2932_t:CDS:1</fullName>
    </submittedName>
</protein>
<organism evidence="1 2">
    <name type="scientific">Scutellospora calospora</name>
    <dbReference type="NCBI Taxonomy" id="85575"/>
    <lineage>
        <taxon>Eukaryota</taxon>
        <taxon>Fungi</taxon>
        <taxon>Fungi incertae sedis</taxon>
        <taxon>Mucoromycota</taxon>
        <taxon>Glomeromycotina</taxon>
        <taxon>Glomeromycetes</taxon>
        <taxon>Diversisporales</taxon>
        <taxon>Gigasporaceae</taxon>
        <taxon>Scutellospora</taxon>
    </lineage>
</organism>
<dbReference type="EMBL" id="CAJVPM010030434">
    <property type="protein sequence ID" value="CAG8676656.1"/>
    <property type="molecule type" value="Genomic_DNA"/>
</dbReference>
<keyword evidence="2" id="KW-1185">Reference proteome</keyword>
<reference evidence="1" key="1">
    <citation type="submission" date="2021-06" db="EMBL/GenBank/DDBJ databases">
        <authorList>
            <person name="Kallberg Y."/>
            <person name="Tangrot J."/>
            <person name="Rosling A."/>
        </authorList>
    </citation>
    <scope>NUCLEOTIDE SEQUENCE</scope>
    <source>
        <strain evidence="1">AU212A</strain>
    </source>
</reference>
<sequence>PMIVNANLARGAIALSKKKCIVKRLDSVINLGGMNVLCTDKTGTLTRNKVELIKHLNYLGEPCQLPLFLGYLNSYFQTGLKNLMDVAVIEYYENPDSNGSSHFNISQGFLKVDEIPFDFVRRRMSVILESNQDDHRFLISKGALDEMLSCCSHIYIGKSDFSDGIFPTTDIIPLTPDILDSVKNLNEKLNNDGLRVIGVAFKRMKEHVEFTVAHESELILVGVCGFLDPPKQSAKPAIKELHKYNVEIKVLTGDSPVICRKVCEEIELPIKSIVTTTDLEGLDDTQLEEIAEKATIFAKLTPLQKANIVNALKRRNNIVGFLGDGINDAPAIRE</sequence>
<name>A0ACA9NTK6_9GLOM</name>
<accession>A0ACA9NTK6</accession>
<feature type="non-terminal residue" evidence="1">
    <location>
        <position position="334"/>
    </location>
</feature>
<evidence type="ECO:0000313" key="2">
    <source>
        <dbReference type="Proteomes" id="UP000789860"/>
    </source>
</evidence>
<comment type="caution">
    <text evidence="1">The sequence shown here is derived from an EMBL/GenBank/DDBJ whole genome shotgun (WGS) entry which is preliminary data.</text>
</comment>
<feature type="non-terminal residue" evidence="1">
    <location>
        <position position="1"/>
    </location>
</feature>